<evidence type="ECO:0000256" key="1">
    <source>
        <dbReference type="SAM" id="MobiDB-lite"/>
    </source>
</evidence>
<dbReference type="InterPro" id="IPR001849">
    <property type="entry name" value="PH_domain"/>
</dbReference>
<sequence length="1036" mass="108140">MAGSSKKSALRKRPAAGKAQQESSLSSPLKPAVTPRSPSPIQKKQPAPPRALPDGPARSVAPLAPPPVDGVGRKAAAALRDAASADMDVVASGGSCSPPRFSCAAPPCGLELQGDLIDFDAPPHWADDLSKLSCGGKAAEGTGFEERDPADAPLAPEGSATLLPLPPAAAAPAASAEAGLRVDRPAQGLFPRTRHRAQRRVEKPEGPSEAPPAEGARRDARMREAAEEEEAERGEGGARRGAYGSVAQYDLEEEMEEWSWEGVAVDVEESSSEEWEAEEWSEPSRQWTDAELTVFSEAVLREGPLTAVYASAQHFDAPAHGLLQLADLAEGWGGGHAAAAAAALPEGTLATLQLGAMLAPLRGWRTPVLRWLPATPPRHADGALDFFMLPALSLAAAAPAYLCFSLSSVASPAQRDLFVEWLSQRTSILLRTLPDAEWDGFSTVPSVDELQSEWAVAGVHRSSVALQRAMLASARLVAASCSAVSSSVASAAARTERLPRPMLKSASTRRLRHGLEITRTSLQHVSAFSDCVGRAVLQSGTHAALLTGRALEMIARDEHGAPSRAAELWRDNVHEPLASIASSISSSIPPASKATLARAVSASGGALLAVADSAALAKGLVYVSVRKASADIADCFLGPEAGDVVVEGLDTLAVMQSTVSNVAMHGVGRILAASDSAALANKLVYVGLKRGSSQAVAKRFGAAAGLMTADGFENIATHGRLSGAVTLNSVGWALSAVHNQPPPRILTSTVRHPPPDAAAPPPPDAKAADAAAPTPAPSAAPSEPQLPPRPTIPAPRPPADGAPREESRGGKPAAAGKKKAKEEGAPPPALAAEPRAEVSESSLPPPAEAKPADGKAAAPDDEEFDDLSLREGDAEGEDVWLLLGLPWREGFLALLVDGDDAPPPHAAAAAPPHDGARAAAARRTWQRVWCVVQDSAVALFDHKYAAECPSRAPVAEIDWRAISAIGLEPRHIFTLSFADGSAPLILRAQDVESCEEWVSCLTRLVCWRAIRVIQRECAPEWEDVAVLSNDELTSAP</sequence>
<dbReference type="AlphaFoldDB" id="A0AB34J4T5"/>
<feature type="region of interest" description="Disordered" evidence="1">
    <location>
        <begin position="743"/>
        <end position="863"/>
    </location>
</feature>
<reference evidence="3 4" key="1">
    <citation type="journal article" date="2024" name="Science">
        <title>Giant polyketide synthase enzymes in the biosynthesis of giant marine polyether toxins.</title>
        <authorList>
            <person name="Fallon T.R."/>
            <person name="Shende V.V."/>
            <person name="Wierzbicki I.H."/>
            <person name="Pendleton A.L."/>
            <person name="Watervoot N.F."/>
            <person name="Auber R.P."/>
            <person name="Gonzalez D.J."/>
            <person name="Wisecaver J.H."/>
            <person name="Moore B.S."/>
        </authorList>
    </citation>
    <scope>NUCLEOTIDE SEQUENCE [LARGE SCALE GENOMIC DNA]</scope>
    <source>
        <strain evidence="3 4">12B1</strain>
    </source>
</reference>
<feature type="domain" description="PH" evidence="2">
    <location>
        <begin position="885"/>
        <end position="1006"/>
    </location>
</feature>
<feature type="compositionally biased region" description="Basic and acidic residues" evidence="1">
    <location>
        <begin position="215"/>
        <end position="225"/>
    </location>
</feature>
<dbReference type="CDD" id="cd00821">
    <property type="entry name" value="PH"/>
    <property type="match status" value="1"/>
</dbReference>
<feature type="compositionally biased region" description="Low complexity" evidence="1">
    <location>
        <begin position="75"/>
        <end position="91"/>
    </location>
</feature>
<dbReference type="SUPFAM" id="SSF50729">
    <property type="entry name" value="PH domain-like"/>
    <property type="match status" value="1"/>
</dbReference>
<feature type="compositionally biased region" description="Pro residues" evidence="1">
    <location>
        <begin position="774"/>
        <end position="800"/>
    </location>
</feature>
<dbReference type="InterPro" id="IPR011993">
    <property type="entry name" value="PH-like_dom_sf"/>
</dbReference>
<organism evidence="3 4">
    <name type="scientific">Prymnesium parvum</name>
    <name type="common">Toxic golden alga</name>
    <dbReference type="NCBI Taxonomy" id="97485"/>
    <lineage>
        <taxon>Eukaryota</taxon>
        <taxon>Haptista</taxon>
        <taxon>Haptophyta</taxon>
        <taxon>Prymnesiophyceae</taxon>
        <taxon>Prymnesiales</taxon>
        <taxon>Prymnesiaceae</taxon>
        <taxon>Prymnesium</taxon>
    </lineage>
</organism>
<keyword evidence="4" id="KW-1185">Reference proteome</keyword>
<dbReference type="Gene3D" id="2.30.29.30">
    <property type="entry name" value="Pleckstrin-homology domain (PH domain)/Phosphotyrosine-binding domain (PTB)"/>
    <property type="match status" value="1"/>
</dbReference>
<feature type="region of interest" description="Disordered" evidence="1">
    <location>
        <begin position="127"/>
        <end position="239"/>
    </location>
</feature>
<name>A0AB34J4T5_PRYPA</name>
<protein>
    <recommendedName>
        <fullName evidence="2">PH domain-containing protein</fullName>
    </recommendedName>
</protein>
<comment type="caution">
    <text evidence="3">The sequence shown here is derived from an EMBL/GenBank/DDBJ whole genome shotgun (WGS) entry which is preliminary data.</text>
</comment>
<dbReference type="PROSITE" id="PS50003">
    <property type="entry name" value="PH_DOMAIN"/>
    <property type="match status" value="1"/>
</dbReference>
<feature type="compositionally biased region" description="Low complexity" evidence="1">
    <location>
        <begin position="170"/>
        <end position="179"/>
    </location>
</feature>
<dbReference type="Pfam" id="PF00169">
    <property type="entry name" value="PH"/>
    <property type="match status" value="1"/>
</dbReference>
<dbReference type="EMBL" id="JBGBPQ010000013">
    <property type="protein sequence ID" value="KAL1511765.1"/>
    <property type="molecule type" value="Genomic_DNA"/>
</dbReference>
<dbReference type="SMART" id="SM00233">
    <property type="entry name" value="PH"/>
    <property type="match status" value="1"/>
</dbReference>
<gene>
    <name evidence="3" type="ORF">AB1Y20_005051</name>
</gene>
<proteinExistence type="predicted"/>
<feature type="compositionally biased region" description="Pro residues" evidence="1">
    <location>
        <begin position="755"/>
        <end position="764"/>
    </location>
</feature>
<dbReference type="Proteomes" id="UP001515480">
    <property type="component" value="Unassembled WGS sequence"/>
</dbReference>
<accession>A0AB34J4T5</accession>
<feature type="region of interest" description="Disordered" evidence="1">
    <location>
        <begin position="1"/>
        <end position="91"/>
    </location>
</feature>
<evidence type="ECO:0000313" key="4">
    <source>
        <dbReference type="Proteomes" id="UP001515480"/>
    </source>
</evidence>
<evidence type="ECO:0000259" key="2">
    <source>
        <dbReference type="PROSITE" id="PS50003"/>
    </source>
</evidence>
<evidence type="ECO:0000313" key="3">
    <source>
        <dbReference type="EMBL" id="KAL1511765.1"/>
    </source>
</evidence>